<dbReference type="SUPFAM" id="SSF48019">
    <property type="entry name" value="post-AAA+ oligomerization domain-like"/>
    <property type="match status" value="1"/>
</dbReference>
<evidence type="ECO:0000256" key="2">
    <source>
        <dbReference type="ARBA" id="ARBA00014363"/>
    </source>
</evidence>
<keyword evidence="5" id="KW-0235">DNA replication</keyword>
<dbReference type="Proteomes" id="UP001154420">
    <property type="component" value="Unassembled WGS sequence"/>
</dbReference>
<dbReference type="GO" id="GO:0009360">
    <property type="term" value="C:DNA polymerase III complex"/>
    <property type="evidence" value="ECO:0007669"/>
    <property type="project" value="InterPro"/>
</dbReference>
<dbReference type="GO" id="GO:0003887">
    <property type="term" value="F:DNA-directed DNA polymerase activity"/>
    <property type="evidence" value="ECO:0007669"/>
    <property type="project" value="UniProtKB-KW"/>
</dbReference>
<dbReference type="InterPro" id="IPR008921">
    <property type="entry name" value="DNA_pol3_clamp-load_cplx_C"/>
</dbReference>
<dbReference type="Gene3D" id="3.40.50.300">
    <property type="entry name" value="P-loop containing nucleotide triphosphate hydrolases"/>
    <property type="match status" value="1"/>
</dbReference>
<accession>A0A9X5GUP1</accession>
<dbReference type="OrthoDB" id="9810148at2"/>
<protein>
    <recommendedName>
        <fullName evidence="2">DNA polymerase III subunit delta'</fullName>
        <ecNumber evidence="1">2.7.7.7</ecNumber>
    </recommendedName>
</protein>
<reference evidence="9" key="1">
    <citation type="submission" date="2018-09" db="EMBL/GenBank/DDBJ databases">
        <title>Murine metabolic-syndrome-specific gut microbial biobank.</title>
        <authorList>
            <person name="Liu C."/>
        </authorList>
    </citation>
    <scope>NUCLEOTIDE SEQUENCE</scope>
    <source>
        <strain evidence="9">D42-62</strain>
    </source>
</reference>
<dbReference type="GO" id="GO:0006261">
    <property type="term" value="P:DNA-templated DNA replication"/>
    <property type="evidence" value="ECO:0007669"/>
    <property type="project" value="TreeGrafter"/>
</dbReference>
<name>A0A9X5GUP1_9FIRM</name>
<evidence type="ECO:0000256" key="5">
    <source>
        <dbReference type="ARBA" id="ARBA00022705"/>
    </source>
</evidence>
<evidence type="ECO:0000256" key="4">
    <source>
        <dbReference type="ARBA" id="ARBA00022695"/>
    </source>
</evidence>
<keyword evidence="6" id="KW-0239">DNA-directed DNA polymerase</keyword>
<dbReference type="EMBL" id="QZDT01000062">
    <property type="protein sequence ID" value="NBJ95050.1"/>
    <property type="molecule type" value="Genomic_DNA"/>
</dbReference>
<keyword evidence="4" id="KW-0548">Nucleotidyltransferase</keyword>
<evidence type="ECO:0000313" key="10">
    <source>
        <dbReference type="Proteomes" id="UP001154420"/>
    </source>
</evidence>
<evidence type="ECO:0000313" key="9">
    <source>
        <dbReference type="EMBL" id="NBJ95050.1"/>
    </source>
</evidence>
<keyword evidence="3" id="KW-0808">Transferase</keyword>
<dbReference type="PANTHER" id="PTHR11669">
    <property type="entry name" value="REPLICATION FACTOR C / DNA POLYMERASE III GAMMA-TAU SUBUNIT"/>
    <property type="match status" value="1"/>
</dbReference>
<evidence type="ECO:0000256" key="1">
    <source>
        <dbReference type="ARBA" id="ARBA00012417"/>
    </source>
</evidence>
<dbReference type="PANTHER" id="PTHR11669:SF8">
    <property type="entry name" value="DNA POLYMERASE III SUBUNIT DELTA"/>
    <property type="match status" value="1"/>
</dbReference>
<dbReference type="InterPro" id="IPR050238">
    <property type="entry name" value="DNA_Rep/Repair_Clamp_Loader"/>
</dbReference>
<evidence type="ECO:0000259" key="8">
    <source>
        <dbReference type="Pfam" id="PF09115"/>
    </source>
</evidence>
<feature type="domain" description="DNA polymerase III delta subunit C-terminal" evidence="8">
    <location>
        <begin position="234"/>
        <end position="327"/>
    </location>
</feature>
<gene>
    <name evidence="9" type="ORF">D5281_21435</name>
</gene>
<dbReference type="InterPro" id="IPR027417">
    <property type="entry name" value="P-loop_NTPase"/>
</dbReference>
<sequence>MNRFSDIVGQEQLKEHLENAITMNKVSHAYIINGEKNAGKEFIAKTFAMALQCENRLGIEPCLECHSCKQALGGNQPDIIFITHEKPGSIGVEDIRNQINGNVLIKPYSSPKKIYIMNEGEKMTVQAQNALLKTLEEPPEYVVILILTTNVNSLLPTILSRCVALNMKPVQDSQMKQFLMQSMEIPDYKADICVAFARGNVGKARLLAKSEEFDKVKEEAITLVKYIHEMELNEIVMAIKKINEYKLDVNDYMDILSIWYRDVLLFKATHDANHLIFREEIQYIRKVADRSTYEGIENIIDALEKSKQRLSANVNFDLTMELLLLTIKEN</sequence>
<dbReference type="InterPro" id="IPR015199">
    <property type="entry name" value="DNA_pol_III_delta_C"/>
</dbReference>
<dbReference type="Pfam" id="PF09115">
    <property type="entry name" value="DNApol3-delta_C"/>
    <property type="match status" value="1"/>
</dbReference>
<dbReference type="SUPFAM" id="SSF52540">
    <property type="entry name" value="P-loop containing nucleoside triphosphate hydrolases"/>
    <property type="match status" value="1"/>
</dbReference>
<proteinExistence type="predicted"/>
<keyword evidence="10" id="KW-1185">Reference proteome</keyword>
<dbReference type="EC" id="2.7.7.7" evidence="1"/>
<evidence type="ECO:0000256" key="3">
    <source>
        <dbReference type="ARBA" id="ARBA00022679"/>
    </source>
</evidence>
<organism evidence="9 10">
    <name type="scientific">Parablautia muri</name>
    <dbReference type="NCBI Taxonomy" id="2320879"/>
    <lineage>
        <taxon>Bacteria</taxon>
        <taxon>Bacillati</taxon>
        <taxon>Bacillota</taxon>
        <taxon>Clostridia</taxon>
        <taxon>Lachnospirales</taxon>
        <taxon>Lachnospiraceae</taxon>
        <taxon>Parablautia</taxon>
    </lineage>
</organism>
<comment type="caution">
    <text evidence="9">The sequence shown here is derived from an EMBL/GenBank/DDBJ whole genome shotgun (WGS) entry which is preliminary data.</text>
</comment>
<comment type="catalytic activity">
    <reaction evidence="7">
        <text>DNA(n) + a 2'-deoxyribonucleoside 5'-triphosphate = DNA(n+1) + diphosphate</text>
        <dbReference type="Rhea" id="RHEA:22508"/>
        <dbReference type="Rhea" id="RHEA-COMP:17339"/>
        <dbReference type="Rhea" id="RHEA-COMP:17340"/>
        <dbReference type="ChEBI" id="CHEBI:33019"/>
        <dbReference type="ChEBI" id="CHEBI:61560"/>
        <dbReference type="ChEBI" id="CHEBI:173112"/>
        <dbReference type="EC" id="2.7.7.7"/>
    </reaction>
</comment>
<evidence type="ECO:0000256" key="6">
    <source>
        <dbReference type="ARBA" id="ARBA00022932"/>
    </source>
</evidence>
<dbReference type="Pfam" id="PF13177">
    <property type="entry name" value="DNA_pol3_delta2"/>
    <property type="match status" value="1"/>
</dbReference>
<dbReference type="AlphaFoldDB" id="A0A9X5GUP1"/>
<dbReference type="GO" id="GO:0003677">
    <property type="term" value="F:DNA binding"/>
    <property type="evidence" value="ECO:0007669"/>
    <property type="project" value="InterPro"/>
</dbReference>
<dbReference type="RefSeq" id="WP_160562010.1">
    <property type="nucleotide sequence ID" value="NZ_QZDT01000062.1"/>
</dbReference>
<evidence type="ECO:0000256" key="7">
    <source>
        <dbReference type="ARBA" id="ARBA00049244"/>
    </source>
</evidence>